<dbReference type="KEGG" id="stp:Strop_0754"/>
<gene>
    <name evidence="1" type="ordered locus">Strop_0754</name>
</gene>
<sequence length="135" mass="14753">MIVVATWWRATPVPHDFRQMCTSVAHIREDCRVKAVYPDSGSGDGKAHPEAVPGLHPNTNDADDAASLTLEVDGETFTLRSSQYAGTDYTWLSGPNLGYGFGAGTTLELSLDEHRENIRDFLAMVDPHTGYIEGD</sequence>
<dbReference type="PATRIC" id="fig|369723.5.peg.765"/>
<protein>
    <submittedName>
        <fullName evidence="1">Uncharacterized protein</fullName>
    </submittedName>
</protein>
<dbReference type="Proteomes" id="UP000000235">
    <property type="component" value="Chromosome"/>
</dbReference>
<keyword evidence="2" id="KW-1185">Reference proteome</keyword>
<evidence type="ECO:0000313" key="1">
    <source>
        <dbReference type="EMBL" id="ABP53231.1"/>
    </source>
</evidence>
<evidence type="ECO:0000313" key="2">
    <source>
        <dbReference type="Proteomes" id="UP000000235"/>
    </source>
</evidence>
<name>A4X2Y1_SALTO</name>
<organism evidence="1 2">
    <name type="scientific">Salinispora tropica (strain ATCC BAA-916 / DSM 44818 / JCM 13857 / NBRC 105044 / CNB-440)</name>
    <dbReference type="NCBI Taxonomy" id="369723"/>
    <lineage>
        <taxon>Bacteria</taxon>
        <taxon>Bacillati</taxon>
        <taxon>Actinomycetota</taxon>
        <taxon>Actinomycetes</taxon>
        <taxon>Micromonosporales</taxon>
        <taxon>Micromonosporaceae</taxon>
        <taxon>Salinispora</taxon>
    </lineage>
</organism>
<dbReference type="AlphaFoldDB" id="A4X2Y1"/>
<reference evidence="2" key="1">
    <citation type="journal article" date="2007" name="Proc. Natl. Acad. Sci. U.S.A.">
        <title>Genome sequencing reveals complex secondary metabolome in the marine actinomycete Salinispora tropica.</title>
        <authorList>
            <person name="Udwary D.W."/>
            <person name="Zeigler L."/>
            <person name="Asolkar R.N."/>
            <person name="Singan V."/>
            <person name="Lapidus A."/>
            <person name="Fenical W."/>
            <person name="Jensen P.R."/>
            <person name="Moore B.S."/>
        </authorList>
    </citation>
    <scope>NUCLEOTIDE SEQUENCE [LARGE SCALE GENOMIC DNA]</scope>
    <source>
        <strain evidence="2">ATCC BAA-916 / DSM 44818 / CNB-440</strain>
    </source>
</reference>
<dbReference type="RefSeq" id="WP_011904665.1">
    <property type="nucleotide sequence ID" value="NC_009380.1"/>
</dbReference>
<proteinExistence type="predicted"/>
<dbReference type="eggNOG" id="ENOG5033AV6">
    <property type="taxonomic scope" value="Bacteria"/>
</dbReference>
<dbReference type="HOGENOM" id="CLU_1884315_0_0_11"/>
<dbReference type="EMBL" id="CP000667">
    <property type="protein sequence ID" value="ABP53231.1"/>
    <property type="molecule type" value="Genomic_DNA"/>
</dbReference>
<accession>A4X2Y1</accession>